<evidence type="ECO:0000256" key="2">
    <source>
        <dbReference type="SAM" id="SignalP"/>
    </source>
</evidence>
<dbReference type="Proteomes" id="UP000807353">
    <property type="component" value="Unassembled WGS sequence"/>
</dbReference>
<feature type="chain" id="PRO_5040313933" description="PARP catalytic domain-containing protein" evidence="2">
    <location>
        <begin position="19"/>
        <end position="462"/>
    </location>
</feature>
<dbReference type="Gene3D" id="3.90.228.10">
    <property type="match status" value="1"/>
</dbReference>
<proteinExistence type="predicted"/>
<reference evidence="4" key="1">
    <citation type="submission" date="2020-11" db="EMBL/GenBank/DDBJ databases">
        <authorList>
            <consortium name="DOE Joint Genome Institute"/>
            <person name="Ahrendt S."/>
            <person name="Riley R."/>
            <person name="Andreopoulos W."/>
            <person name="Labutti K."/>
            <person name="Pangilinan J."/>
            <person name="Ruiz-Duenas F.J."/>
            <person name="Barrasa J.M."/>
            <person name="Sanchez-Garcia M."/>
            <person name="Camarero S."/>
            <person name="Miyauchi S."/>
            <person name="Serrano A."/>
            <person name="Linde D."/>
            <person name="Babiker R."/>
            <person name="Drula E."/>
            <person name="Ayuso-Fernandez I."/>
            <person name="Pacheco R."/>
            <person name="Padilla G."/>
            <person name="Ferreira P."/>
            <person name="Barriuso J."/>
            <person name="Kellner H."/>
            <person name="Castanera R."/>
            <person name="Alfaro M."/>
            <person name="Ramirez L."/>
            <person name="Pisabarro A.G."/>
            <person name="Kuo A."/>
            <person name="Tritt A."/>
            <person name="Lipzen A."/>
            <person name="He G."/>
            <person name="Yan M."/>
            <person name="Ng V."/>
            <person name="Cullen D."/>
            <person name="Martin F."/>
            <person name="Rosso M.-N."/>
            <person name="Henrissat B."/>
            <person name="Hibbett D."/>
            <person name="Martinez A.T."/>
            <person name="Grigoriev I.V."/>
        </authorList>
    </citation>
    <scope>NUCLEOTIDE SEQUENCE</scope>
    <source>
        <strain evidence="4">CBS 247.69</strain>
    </source>
</reference>
<accession>A0A9P5Y7X8</accession>
<protein>
    <recommendedName>
        <fullName evidence="3">PARP catalytic domain-containing protein</fullName>
    </recommendedName>
</protein>
<gene>
    <name evidence="4" type="ORF">BDZ94DRAFT_1217414</name>
</gene>
<feature type="domain" description="PARP catalytic" evidence="3">
    <location>
        <begin position="299"/>
        <end position="434"/>
    </location>
</feature>
<feature type="compositionally biased region" description="Polar residues" evidence="1">
    <location>
        <begin position="27"/>
        <end position="44"/>
    </location>
</feature>
<keyword evidence="5" id="KW-1185">Reference proteome</keyword>
<evidence type="ECO:0000313" key="4">
    <source>
        <dbReference type="EMBL" id="KAF9463918.1"/>
    </source>
</evidence>
<feature type="region of interest" description="Disordered" evidence="1">
    <location>
        <begin position="27"/>
        <end position="69"/>
    </location>
</feature>
<sequence length="462" mass="49109">MAAHIPTALSLLHSVATAAYPAFQRATNPAPSVAPSSQNNTSSAPYPPPMNIPGSLPQTTPPIGALGVSPPNNTISNMCESCHQRPKHNDGSKTHAYCSKTCANKAKNVSPNPTSTSANCEHCKTRAKYFDGAKTHPYCSKACAQSAASVTNSSNNASNAGTTNGTSTKTTPQRKGTIAGSAGSTKGLCQISGCQKTCFTNPNGSLADFCGQAHKTLGETICLMCRQAAKQPGSHFCGQACADDCEKAGPLLLEVPRNHITFKSVADQFKASWRHTGTTCPPVRRVYKIQARQASLASYNAYRASVEARGQFVAAGRSIGNENRRWHGTRRECTLGDKGNTKTCSSQTCSLCCIVRTSFDLSLWGKKTGWGRFGKGIYTSSTSSKSNDYSQNDCNSPFKTVLLNKVVVGKGCKMLQDSTSLTAPPAGFDSVLAEKGGSLNYDELVVYRNDAIRPSFLVVYEP</sequence>
<keyword evidence="2" id="KW-0732">Signal</keyword>
<feature type="region of interest" description="Disordered" evidence="1">
    <location>
        <begin position="151"/>
        <end position="179"/>
    </location>
</feature>
<dbReference type="PANTHER" id="PTHR31681:SF3">
    <property type="entry name" value="OS04G0690100 PROTEIN"/>
    <property type="match status" value="1"/>
</dbReference>
<organism evidence="4 5">
    <name type="scientific">Collybia nuda</name>
    <dbReference type="NCBI Taxonomy" id="64659"/>
    <lineage>
        <taxon>Eukaryota</taxon>
        <taxon>Fungi</taxon>
        <taxon>Dikarya</taxon>
        <taxon>Basidiomycota</taxon>
        <taxon>Agaricomycotina</taxon>
        <taxon>Agaricomycetes</taxon>
        <taxon>Agaricomycetidae</taxon>
        <taxon>Agaricales</taxon>
        <taxon>Tricholomatineae</taxon>
        <taxon>Clitocybaceae</taxon>
        <taxon>Collybia</taxon>
    </lineage>
</organism>
<evidence type="ECO:0000256" key="1">
    <source>
        <dbReference type="SAM" id="MobiDB-lite"/>
    </source>
</evidence>
<feature type="signal peptide" evidence="2">
    <location>
        <begin position="1"/>
        <end position="18"/>
    </location>
</feature>
<evidence type="ECO:0000259" key="3">
    <source>
        <dbReference type="Pfam" id="PF00644"/>
    </source>
</evidence>
<dbReference type="EMBL" id="MU150258">
    <property type="protein sequence ID" value="KAF9463918.1"/>
    <property type="molecule type" value="Genomic_DNA"/>
</dbReference>
<dbReference type="Pfam" id="PF00644">
    <property type="entry name" value="PARP"/>
    <property type="match status" value="1"/>
</dbReference>
<dbReference type="PANTHER" id="PTHR31681">
    <property type="entry name" value="C2H2-LIKE ZINC FINGER PROTEIN"/>
    <property type="match status" value="1"/>
</dbReference>
<feature type="compositionally biased region" description="Low complexity" evidence="1">
    <location>
        <begin position="151"/>
        <end position="171"/>
    </location>
</feature>
<dbReference type="SUPFAM" id="SSF56399">
    <property type="entry name" value="ADP-ribosylation"/>
    <property type="match status" value="1"/>
</dbReference>
<evidence type="ECO:0000313" key="5">
    <source>
        <dbReference type="Proteomes" id="UP000807353"/>
    </source>
</evidence>
<comment type="caution">
    <text evidence="4">The sequence shown here is derived from an EMBL/GenBank/DDBJ whole genome shotgun (WGS) entry which is preliminary data.</text>
</comment>
<dbReference type="InterPro" id="IPR012317">
    <property type="entry name" value="Poly(ADP-ribose)pol_cat_dom"/>
</dbReference>
<name>A0A9P5Y7X8_9AGAR</name>
<dbReference type="AlphaFoldDB" id="A0A9P5Y7X8"/>
<dbReference type="GO" id="GO:0003950">
    <property type="term" value="F:NAD+ poly-ADP-ribosyltransferase activity"/>
    <property type="evidence" value="ECO:0007669"/>
    <property type="project" value="InterPro"/>
</dbReference>
<dbReference type="OrthoDB" id="9514740at2759"/>